<sequence length="753" mass="86236">MSDEDSSSSSSSSSSNDDFLVAKSTSKNTNTSKEVDDEAADDSLQINTKYAKEYESRKRREELTNYRQLKALEGASDSNDDDDSSDSESEDEDAELLTADMDVKIIKTLRALKRKDEGIYNKNVTFFDEGEDNSDSHGASGKERVNKKMRYKDVVREHILEEIEADEKGSTLKDDGPRKADGRDLAYDVEQREIRKAFLESTREENADGSESGEEDWLKPKAKTAETDEDQAQVRRLWEEEFASSNNADTGSKLIDPKGEVQDPDKFLMDFITNRKWVDTTDAALRKLRDVDEESIESFQDKMDDFESKYNFRFEEAAASSAGNAESGAAHSIVHYARGSVGDNVLRRKDETRRQKRLSRKERKAEERKAKEEQLRRLKNAKREELEERMQQVRNVLGYDAMNDGDEKKHALGAAEEEMILKLMEGEYDPEKFEQVMNAAYGEDYYQQEDVKWKTDQDVKSDLAKGVEDSDVVGEGDMYDEVNEEVDEEAAYPPDIGGNEDEVYDDEEEAQWEAEQYKESGMEKKLKSKMMDELYKLDYEDIIGDMPTRFKYRQVEPNSYGLSTTEILMANDTSLKQFVSLKKMAPYRDEGEYQPGTKKRKRFRQMLKSDREEMEKSEQATENYAAVDTEDGDTKKKKRRRQKKGSKKVGGDTAGVEVAVATDEKAERNDNPDVEETEKKNRRKKSKITPLDSSENVEQRAYVESDTKNSEHAKEKRHKKDRGKHAHKDGKKKRKRSSGVEGVSSARLASYGI</sequence>
<feature type="compositionally biased region" description="Basic and acidic residues" evidence="2">
    <location>
        <begin position="363"/>
        <end position="375"/>
    </location>
</feature>
<dbReference type="Pfam" id="PF12936">
    <property type="entry name" value="Kri1_C"/>
    <property type="match status" value="1"/>
</dbReference>
<feature type="compositionally biased region" description="Basic and acidic residues" evidence="2">
    <location>
        <begin position="50"/>
        <end position="64"/>
    </location>
</feature>
<dbReference type="Pfam" id="PF05178">
    <property type="entry name" value="Kri1"/>
    <property type="match status" value="1"/>
</dbReference>
<feature type="compositionally biased region" description="Polar residues" evidence="2">
    <location>
        <begin position="23"/>
        <end position="32"/>
    </location>
</feature>
<dbReference type="AlphaFoldDB" id="A0ABD3NSG2"/>
<feature type="compositionally biased region" description="Basic residues" evidence="2">
    <location>
        <begin position="635"/>
        <end position="647"/>
    </location>
</feature>
<gene>
    <name evidence="4" type="ORF">ACHAWO_000823</name>
</gene>
<evidence type="ECO:0000313" key="4">
    <source>
        <dbReference type="EMBL" id="KAL3777561.1"/>
    </source>
</evidence>
<feature type="domain" description="Kri1-like C-terminal" evidence="3">
    <location>
        <begin position="528"/>
        <end position="605"/>
    </location>
</feature>
<feature type="compositionally biased region" description="Low complexity" evidence="2">
    <location>
        <begin position="7"/>
        <end position="18"/>
    </location>
</feature>
<proteinExistence type="inferred from homology"/>
<feature type="compositionally biased region" description="Basic and acidic residues" evidence="2">
    <location>
        <begin position="697"/>
        <end position="714"/>
    </location>
</feature>
<comment type="caution">
    <text evidence="4">The sequence shown here is derived from an EMBL/GenBank/DDBJ whole genome shotgun (WGS) entry which is preliminary data.</text>
</comment>
<comment type="similarity">
    <text evidence="1">Belongs to the KRI1 family.</text>
</comment>
<feature type="region of interest" description="Disordered" evidence="2">
    <location>
        <begin position="241"/>
        <end position="260"/>
    </location>
</feature>
<evidence type="ECO:0000256" key="2">
    <source>
        <dbReference type="SAM" id="MobiDB-lite"/>
    </source>
</evidence>
<dbReference type="PANTHER" id="PTHR14490:SF5">
    <property type="entry name" value="PROTEIN KRI1 HOMOLOG"/>
    <property type="match status" value="1"/>
</dbReference>
<dbReference type="EMBL" id="JALLPJ020001037">
    <property type="protein sequence ID" value="KAL3777561.1"/>
    <property type="molecule type" value="Genomic_DNA"/>
</dbReference>
<feature type="region of interest" description="Disordered" evidence="2">
    <location>
        <begin position="198"/>
        <end position="232"/>
    </location>
</feature>
<dbReference type="PANTHER" id="PTHR14490">
    <property type="entry name" value="ZINC FINGER, ZZ TYPE"/>
    <property type="match status" value="1"/>
</dbReference>
<feature type="region of interest" description="Disordered" evidence="2">
    <location>
        <begin position="345"/>
        <end position="375"/>
    </location>
</feature>
<keyword evidence="5" id="KW-1185">Reference proteome</keyword>
<feature type="region of interest" description="Disordered" evidence="2">
    <location>
        <begin position="1"/>
        <end position="98"/>
    </location>
</feature>
<feature type="region of interest" description="Disordered" evidence="2">
    <location>
        <begin position="161"/>
        <end position="186"/>
    </location>
</feature>
<protein>
    <recommendedName>
        <fullName evidence="3">Kri1-like C-terminal domain-containing protein</fullName>
    </recommendedName>
</protein>
<feature type="compositionally biased region" description="Acidic residues" evidence="2">
    <location>
        <begin position="78"/>
        <end position="95"/>
    </location>
</feature>
<feature type="compositionally biased region" description="Basic and acidic residues" evidence="2">
    <location>
        <begin position="662"/>
        <end position="671"/>
    </location>
</feature>
<feature type="region of interest" description="Disordered" evidence="2">
    <location>
        <begin position="589"/>
        <end position="753"/>
    </location>
</feature>
<accession>A0ABD3NSG2</accession>
<name>A0ABD3NSG2_9STRA</name>
<feature type="compositionally biased region" description="Basic and acidic residues" evidence="2">
    <location>
        <begin position="216"/>
        <end position="232"/>
    </location>
</feature>
<feature type="compositionally biased region" description="Basic residues" evidence="2">
    <location>
        <begin position="715"/>
        <end position="737"/>
    </location>
</feature>
<dbReference type="Proteomes" id="UP001530400">
    <property type="component" value="Unassembled WGS sequence"/>
</dbReference>
<dbReference type="InterPro" id="IPR018034">
    <property type="entry name" value="Kri1"/>
</dbReference>
<evidence type="ECO:0000313" key="5">
    <source>
        <dbReference type="Proteomes" id="UP001530400"/>
    </source>
</evidence>
<feature type="compositionally biased region" description="Basic and acidic residues" evidence="2">
    <location>
        <begin position="607"/>
        <end position="619"/>
    </location>
</feature>
<organism evidence="4 5">
    <name type="scientific">Cyclotella atomus</name>
    <dbReference type="NCBI Taxonomy" id="382360"/>
    <lineage>
        <taxon>Eukaryota</taxon>
        <taxon>Sar</taxon>
        <taxon>Stramenopiles</taxon>
        <taxon>Ochrophyta</taxon>
        <taxon>Bacillariophyta</taxon>
        <taxon>Coscinodiscophyceae</taxon>
        <taxon>Thalassiosirophycidae</taxon>
        <taxon>Stephanodiscales</taxon>
        <taxon>Stephanodiscaceae</taxon>
        <taxon>Cyclotella</taxon>
    </lineage>
</organism>
<reference evidence="4 5" key="1">
    <citation type="submission" date="2024-10" db="EMBL/GenBank/DDBJ databases">
        <title>Updated reference genomes for cyclostephanoid diatoms.</title>
        <authorList>
            <person name="Roberts W.R."/>
            <person name="Alverson A.J."/>
        </authorList>
    </citation>
    <scope>NUCLEOTIDE SEQUENCE [LARGE SCALE GENOMIC DNA]</scope>
    <source>
        <strain evidence="4 5">AJA010-31</strain>
    </source>
</reference>
<evidence type="ECO:0000256" key="1">
    <source>
        <dbReference type="ARBA" id="ARBA00007473"/>
    </source>
</evidence>
<dbReference type="InterPro" id="IPR024626">
    <property type="entry name" value="Kri1-like_C"/>
</dbReference>
<evidence type="ECO:0000259" key="3">
    <source>
        <dbReference type="Pfam" id="PF12936"/>
    </source>
</evidence>